<dbReference type="EMBL" id="WWCL01000004">
    <property type="protein sequence ID" value="MYN47116.1"/>
    <property type="molecule type" value="Genomic_DNA"/>
</dbReference>
<dbReference type="Gene3D" id="3.40.367.20">
    <property type="match status" value="1"/>
</dbReference>
<dbReference type="NCBIfam" id="TIGR00749">
    <property type="entry name" value="glk"/>
    <property type="match status" value="1"/>
</dbReference>
<accession>A0A845I5U9</accession>
<evidence type="ECO:0000256" key="2">
    <source>
        <dbReference type="ARBA" id="ARBA00022777"/>
    </source>
</evidence>
<dbReference type="Pfam" id="PF02685">
    <property type="entry name" value="Glucokinase"/>
    <property type="match status" value="1"/>
</dbReference>
<evidence type="ECO:0000256" key="4">
    <source>
        <dbReference type="RuleBase" id="RU004046"/>
    </source>
</evidence>
<keyword evidence="2 3" id="KW-0418">Kinase</keyword>
<keyword evidence="1 3" id="KW-0808">Transferase</keyword>
<dbReference type="GO" id="GO:0005829">
    <property type="term" value="C:cytosol"/>
    <property type="evidence" value="ECO:0007669"/>
    <property type="project" value="TreeGrafter"/>
</dbReference>
<evidence type="ECO:0000256" key="3">
    <source>
        <dbReference type="HAMAP-Rule" id="MF_00524"/>
    </source>
</evidence>
<keyword evidence="3" id="KW-0324">Glycolysis</keyword>
<dbReference type="GO" id="GO:0005536">
    <property type="term" value="F:D-glucose binding"/>
    <property type="evidence" value="ECO:0007669"/>
    <property type="project" value="InterPro"/>
</dbReference>
<name>A0A845I5U9_9BURK</name>
<evidence type="ECO:0000313" key="5">
    <source>
        <dbReference type="EMBL" id="MYN47116.1"/>
    </source>
</evidence>
<dbReference type="CDD" id="cd24008">
    <property type="entry name" value="ASKHA_NBD_GLK"/>
    <property type="match status" value="1"/>
</dbReference>
<dbReference type="InterPro" id="IPR003836">
    <property type="entry name" value="Glucokinase"/>
</dbReference>
<dbReference type="GO" id="GO:0006096">
    <property type="term" value="P:glycolytic process"/>
    <property type="evidence" value="ECO:0007669"/>
    <property type="project" value="UniProtKB-UniRule"/>
</dbReference>
<dbReference type="InterPro" id="IPR050201">
    <property type="entry name" value="Bacterial_glucokinase"/>
</dbReference>
<protein>
    <recommendedName>
        <fullName evidence="3">Glucokinase</fullName>
        <ecNumber evidence="3">2.7.1.2</ecNumber>
    </recommendedName>
    <alternativeName>
        <fullName evidence="3">Glucose kinase</fullName>
    </alternativeName>
</protein>
<keyword evidence="3" id="KW-0547">Nucleotide-binding</keyword>
<dbReference type="RefSeq" id="WP_161036527.1">
    <property type="nucleotide sequence ID" value="NZ_WWCL01000004.1"/>
</dbReference>
<keyword evidence="3" id="KW-0963">Cytoplasm</keyword>
<comment type="caution">
    <text evidence="5">The sequence shown here is derived from an EMBL/GenBank/DDBJ whole genome shotgun (WGS) entry which is preliminary data.</text>
</comment>
<proteinExistence type="inferred from homology"/>
<comment type="similarity">
    <text evidence="3 4">Belongs to the bacterial glucokinase family.</text>
</comment>
<dbReference type="HAMAP" id="MF_00524">
    <property type="entry name" value="Glucokinase"/>
    <property type="match status" value="1"/>
</dbReference>
<dbReference type="AlphaFoldDB" id="A0A845I5U9"/>
<sequence>MTAQSLQTPPIQTTAIASGPRLLADIGGTNARFALETAAGKIEAIEVLACAAYPTLAAALVAYLAMPAVAATGMTGIRHGAIAIANPVTGDMVRMTNHHWEFSIEALRREVNFETLVVVNDFTALARSLPQLSASQKHQVGGGVAVEGAPLGLVGAGTGLGVSGLIPGKDGWTALLSEGGHVTFAPANALEVAILQYAWKEFEHVSAERLISGVGIELIYRALAHHTDMPAEPLAAAEISRRALAGECTLCDETIEAFCCMLGTVASNLAITLGAQGGIYIGGGIVPKLGARFDRSGFRARFEAKGRFGNYLAQVPTWVITAEYPAFVGVSAILAEKLAVA</sequence>
<dbReference type="PANTHER" id="PTHR47690:SF1">
    <property type="entry name" value="GLUCOKINASE"/>
    <property type="match status" value="1"/>
</dbReference>
<dbReference type="Proteomes" id="UP000444316">
    <property type="component" value="Unassembled WGS sequence"/>
</dbReference>
<keyword evidence="6" id="KW-1185">Reference proteome</keyword>
<dbReference type="SUPFAM" id="SSF53067">
    <property type="entry name" value="Actin-like ATPase domain"/>
    <property type="match status" value="1"/>
</dbReference>
<keyword evidence="3" id="KW-0067">ATP-binding</keyword>
<feature type="binding site" evidence="3">
    <location>
        <begin position="24"/>
        <end position="29"/>
    </location>
    <ligand>
        <name>ATP</name>
        <dbReference type="ChEBI" id="CHEBI:30616"/>
    </ligand>
</feature>
<evidence type="ECO:0000313" key="6">
    <source>
        <dbReference type="Proteomes" id="UP000444316"/>
    </source>
</evidence>
<reference evidence="5" key="1">
    <citation type="submission" date="2019-12" db="EMBL/GenBank/DDBJ databases">
        <title>Novel species isolated from a subtropical stream in China.</title>
        <authorList>
            <person name="Lu H."/>
        </authorList>
    </citation>
    <scope>NUCLEOTIDE SEQUENCE [LARGE SCALE GENOMIC DNA]</scope>
    <source>
        <strain evidence="5">FT93W</strain>
    </source>
</reference>
<evidence type="ECO:0000256" key="1">
    <source>
        <dbReference type="ARBA" id="ARBA00022679"/>
    </source>
</evidence>
<dbReference type="EC" id="2.7.1.2" evidence="3"/>
<organism evidence="5 6">
    <name type="scientific">Duganella fentianensis</name>
    <dbReference type="NCBI Taxonomy" id="2692177"/>
    <lineage>
        <taxon>Bacteria</taxon>
        <taxon>Pseudomonadati</taxon>
        <taxon>Pseudomonadota</taxon>
        <taxon>Betaproteobacteria</taxon>
        <taxon>Burkholderiales</taxon>
        <taxon>Oxalobacteraceae</taxon>
        <taxon>Telluria group</taxon>
        <taxon>Duganella</taxon>
    </lineage>
</organism>
<gene>
    <name evidence="3" type="primary">glk</name>
    <name evidence="5" type="ORF">GTP23_18900</name>
</gene>
<dbReference type="NCBIfam" id="NF001416">
    <property type="entry name" value="PRK00292.1-3"/>
    <property type="match status" value="1"/>
</dbReference>
<dbReference type="GO" id="GO:0004340">
    <property type="term" value="F:glucokinase activity"/>
    <property type="evidence" value="ECO:0007669"/>
    <property type="project" value="UniProtKB-UniRule"/>
</dbReference>
<dbReference type="InterPro" id="IPR043129">
    <property type="entry name" value="ATPase_NBD"/>
</dbReference>
<dbReference type="PANTHER" id="PTHR47690">
    <property type="entry name" value="GLUCOKINASE"/>
    <property type="match status" value="1"/>
</dbReference>
<comment type="subcellular location">
    <subcellularLocation>
        <location evidence="3">Cytoplasm</location>
    </subcellularLocation>
</comment>
<dbReference type="Gene3D" id="3.30.420.40">
    <property type="match status" value="1"/>
</dbReference>
<dbReference type="GO" id="GO:0005524">
    <property type="term" value="F:ATP binding"/>
    <property type="evidence" value="ECO:0007669"/>
    <property type="project" value="UniProtKB-UniRule"/>
</dbReference>
<comment type="catalytic activity">
    <reaction evidence="3">
        <text>D-glucose + ATP = D-glucose 6-phosphate + ADP + H(+)</text>
        <dbReference type="Rhea" id="RHEA:17825"/>
        <dbReference type="ChEBI" id="CHEBI:4167"/>
        <dbReference type="ChEBI" id="CHEBI:15378"/>
        <dbReference type="ChEBI" id="CHEBI:30616"/>
        <dbReference type="ChEBI" id="CHEBI:61548"/>
        <dbReference type="ChEBI" id="CHEBI:456216"/>
        <dbReference type="EC" id="2.7.1.2"/>
    </reaction>
</comment>